<reference evidence="2 3" key="1">
    <citation type="submission" date="2015-03" db="EMBL/GenBank/DDBJ databases">
        <authorList>
            <consortium name="Pathogen Informatics"/>
            <person name="Murphy D."/>
        </authorList>
    </citation>
    <scope>NUCLEOTIDE SEQUENCE [LARGE SCALE GENOMIC DNA]</scope>
    <source>
        <strain evidence="2 3">3400/83</strain>
    </source>
</reference>
<dbReference type="EMBL" id="CGCB01000057">
    <property type="protein sequence ID" value="CFR15943.1"/>
    <property type="molecule type" value="Genomic_DNA"/>
</dbReference>
<feature type="region of interest" description="Disordered" evidence="1">
    <location>
        <begin position="1"/>
        <end position="23"/>
    </location>
</feature>
<evidence type="ECO:0000256" key="1">
    <source>
        <dbReference type="SAM" id="MobiDB-lite"/>
    </source>
</evidence>
<sequence length="198" mass="21066">MTDLSRDTDNANGSIGPIFDKEKEQNRLKEAQLIGEIGGQAMDIARTQGDIIGLETALKANPALKGDAEALRETKEYKAEMKKYGIGAGIGKGNSGSKGSAMPVATPTKASNDLIYQSNGKHTPGQVGYNRNAGTEPANSIQLFGNSIDSGKKRYALDEQGNVHQFTNTNDGSWHWSGSTGDASVPLRKSDIPNSVKK</sequence>
<accession>A0AAI8ZV85</accession>
<proteinExistence type="predicted"/>
<dbReference type="Proteomes" id="UP000046784">
    <property type="component" value="Unassembled WGS sequence"/>
</dbReference>
<dbReference type="AlphaFoldDB" id="A0AAI8ZV85"/>
<evidence type="ECO:0000313" key="2">
    <source>
        <dbReference type="EMBL" id="CFR15943.1"/>
    </source>
</evidence>
<feature type="region of interest" description="Disordered" evidence="1">
    <location>
        <begin position="166"/>
        <end position="198"/>
    </location>
</feature>
<feature type="compositionally biased region" description="Polar residues" evidence="1">
    <location>
        <begin position="166"/>
        <end position="182"/>
    </location>
</feature>
<comment type="caution">
    <text evidence="2">The sequence shown here is derived from an EMBL/GenBank/DDBJ whole genome shotgun (WGS) entry which is preliminary data.</text>
</comment>
<protein>
    <submittedName>
        <fullName evidence="2">Adhesin</fullName>
    </submittedName>
</protein>
<dbReference type="RefSeq" id="WP_216598565.1">
    <property type="nucleotide sequence ID" value="NZ_CABMMF010000057.1"/>
</dbReference>
<organism evidence="2 3">
    <name type="scientific">Yersinia frederiksenii</name>
    <dbReference type="NCBI Taxonomy" id="29484"/>
    <lineage>
        <taxon>Bacteria</taxon>
        <taxon>Pseudomonadati</taxon>
        <taxon>Pseudomonadota</taxon>
        <taxon>Gammaproteobacteria</taxon>
        <taxon>Enterobacterales</taxon>
        <taxon>Yersiniaceae</taxon>
        <taxon>Yersinia</taxon>
    </lineage>
</organism>
<name>A0AAI8ZV85_YERFR</name>
<gene>
    <name evidence="2" type="ORF">ERS008524_04394</name>
</gene>
<evidence type="ECO:0000313" key="3">
    <source>
        <dbReference type="Proteomes" id="UP000046784"/>
    </source>
</evidence>